<evidence type="ECO:0000313" key="9">
    <source>
        <dbReference type="EMBL" id="MEH7827490.1"/>
    </source>
</evidence>
<dbReference type="InterPro" id="IPR052159">
    <property type="entry name" value="Competence_DNA_uptake"/>
</dbReference>
<proteinExistence type="predicted"/>
<dbReference type="InterPro" id="IPR004477">
    <property type="entry name" value="ComEC_N"/>
</dbReference>
<evidence type="ECO:0000256" key="6">
    <source>
        <dbReference type="SAM" id="Phobius"/>
    </source>
</evidence>
<keyword evidence="2" id="KW-1003">Cell membrane</keyword>
<feature type="transmembrane region" description="Helical" evidence="6">
    <location>
        <begin position="306"/>
        <end position="325"/>
    </location>
</feature>
<feature type="transmembrane region" description="Helical" evidence="6">
    <location>
        <begin position="437"/>
        <end position="463"/>
    </location>
</feature>
<feature type="transmembrane region" description="Helical" evidence="6">
    <location>
        <begin position="497"/>
        <end position="516"/>
    </location>
</feature>
<dbReference type="Pfam" id="PF03772">
    <property type="entry name" value="Competence"/>
    <property type="match status" value="1"/>
</dbReference>
<feature type="transmembrane region" description="Helical" evidence="6">
    <location>
        <begin position="12"/>
        <end position="40"/>
    </location>
</feature>
<feature type="transmembrane region" description="Helical" evidence="6">
    <location>
        <begin position="469"/>
        <end position="490"/>
    </location>
</feature>
<dbReference type="RefSeq" id="WP_335420430.1">
    <property type="nucleotide sequence ID" value="NZ_JBALHR010000002.1"/>
</dbReference>
<evidence type="ECO:0000256" key="5">
    <source>
        <dbReference type="ARBA" id="ARBA00023136"/>
    </source>
</evidence>
<dbReference type="InterPro" id="IPR025405">
    <property type="entry name" value="DUF4131"/>
</dbReference>
<accession>A0ABU8BS16</accession>
<dbReference type="EMBL" id="JBALHR010000002">
    <property type="protein sequence ID" value="MEH7827490.1"/>
    <property type="molecule type" value="Genomic_DNA"/>
</dbReference>
<evidence type="ECO:0000259" key="8">
    <source>
        <dbReference type="Pfam" id="PF13567"/>
    </source>
</evidence>
<keyword evidence="3 6" id="KW-0812">Transmembrane</keyword>
<dbReference type="Pfam" id="PF13567">
    <property type="entry name" value="DUF4131"/>
    <property type="match status" value="1"/>
</dbReference>
<name>A0ABU8BS16_9RHOB</name>
<evidence type="ECO:0000259" key="7">
    <source>
        <dbReference type="Pfam" id="PF03772"/>
    </source>
</evidence>
<gene>
    <name evidence="9" type="ORF">V6590_04950</name>
</gene>
<protein>
    <submittedName>
        <fullName evidence="9">ComEC/Rec2 family competence protein</fullName>
    </submittedName>
</protein>
<keyword evidence="10" id="KW-1185">Reference proteome</keyword>
<keyword evidence="4 6" id="KW-1133">Transmembrane helix</keyword>
<evidence type="ECO:0000313" key="10">
    <source>
        <dbReference type="Proteomes" id="UP001431963"/>
    </source>
</evidence>
<dbReference type="Proteomes" id="UP001431963">
    <property type="component" value="Unassembled WGS sequence"/>
</dbReference>
<organism evidence="9 10">
    <name type="scientific">Gemmobacter denitrificans</name>
    <dbReference type="NCBI Taxonomy" id="3123040"/>
    <lineage>
        <taxon>Bacteria</taxon>
        <taxon>Pseudomonadati</taxon>
        <taxon>Pseudomonadota</taxon>
        <taxon>Alphaproteobacteria</taxon>
        <taxon>Rhodobacterales</taxon>
        <taxon>Paracoccaceae</taxon>
        <taxon>Gemmobacter</taxon>
    </lineage>
</organism>
<dbReference type="PANTHER" id="PTHR30619">
    <property type="entry name" value="DNA INTERNALIZATION/COMPETENCE PROTEIN COMEC/REC2"/>
    <property type="match status" value="1"/>
</dbReference>
<comment type="subcellular location">
    <subcellularLocation>
        <location evidence="1">Cell membrane</location>
        <topology evidence="1">Multi-pass membrane protein</topology>
    </subcellularLocation>
</comment>
<feature type="transmembrane region" description="Helical" evidence="6">
    <location>
        <begin position="77"/>
        <end position="99"/>
    </location>
</feature>
<evidence type="ECO:0000256" key="4">
    <source>
        <dbReference type="ARBA" id="ARBA00022989"/>
    </source>
</evidence>
<feature type="domain" description="DUF4131" evidence="8">
    <location>
        <begin position="53"/>
        <end position="203"/>
    </location>
</feature>
<comment type="caution">
    <text evidence="9">The sequence shown here is derived from an EMBL/GenBank/DDBJ whole genome shotgun (WGS) entry which is preliminary data.</text>
</comment>
<feature type="transmembrane region" description="Helical" evidence="6">
    <location>
        <begin position="369"/>
        <end position="391"/>
    </location>
</feature>
<feature type="transmembrane region" description="Helical" evidence="6">
    <location>
        <begin position="276"/>
        <end position="299"/>
    </location>
</feature>
<feature type="transmembrane region" description="Helical" evidence="6">
    <location>
        <begin position="403"/>
        <end position="425"/>
    </location>
</feature>
<feature type="transmembrane region" description="Helical" evidence="6">
    <location>
        <begin position="522"/>
        <end position="538"/>
    </location>
</feature>
<evidence type="ECO:0000256" key="2">
    <source>
        <dbReference type="ARBA" id="ARBA00022475"/>
    </source>
</evidence>
<keyword evidence="5 6" id="KW-0472">Membrane</keyword>
<dbReference type="PANTHER" id="PTHR30619:SF1">
    <property type="entry name" value="RECOMBINATION PROTEIN 2"/>
    <property type="match status" value="1"/>
</dbReference>
<feature type="domain" description="ComEC/Rec2-related protein" evidence="7">
    <location>
        <begin position="245"/>
        <end position="521"/>
    </location>
</feature>
<feature type="transmembrane region" description="Helical" evidence="6">
    <location>
        <begin position="52"/>
        <end position="70"/>
    </location>
</feature>
<evidence type="ECO:0000256" key="1">
    <source>
        <dbReference type="ARBA" id="ARBA00004651"/>
    </source>
</evidence>
<reference evidence="9" key="1">
    <citation type="submission" date="2024-02" db="EMBL/GenBank/DDBJ databases">
        <title>Genome sequences of strain Gemmobacter sp. JM10B15.</title>
        <authorList>
            <person name="Zhang M."/>
        </authorList>
    </citation>
    <scope>NUCLEOTIDE SEQUENCE</scope>
    <source>
        <strain evidence="9">JM10B15</strain>
    </source>
</reference>
<evidence type="ECO:0000256" key="3">
    <source>
        <dbReference type="ARBA" id="ARBA00022692"/>
    </source>
</evidence>
<sequence>MQRIGLWMQQVALWPVLALAEARGILFPWVPVFLACGIGWWFGRADEPDMPVYAAAAAVVLLCVIGWRIGPHLAQPFWVATGCVAAGVLLCGLRVMVIASPVLEGHYYGPVSGRIVEIDRSQSDALRLTLDLVVLDGVAPGDVPIRVRISVQGDQRWLVSQPGARVQVTAHLSPPRGPVEPGAFDFQRNAWFRQIGAVGYTRHPVLPWAPPSPGEQWVGRLRSQLSAGIQAAIPGDAGAFASGVMTGDRSGLSGDAVAALRDSSLAHLLAISGMNMVFLTGFVFALCRGGVALVPFVALRINAKKIAAVLALGVAGFYLLLSGANVPTERAFIMVVVMLGAILVDRRALSLRSVAMSAVILLALRPETLFDAGFQMSFAATTMLIAGFGALEGGVLRDHLPRWVLPVFTLVLSSAIGGLATGPYAAAHFNRIADLGFFANLLTVPVMGVIIMPAGALAALLAPLGLADLPLWIMGLGCDWVLQVAHWVAAREGAVTAVPAPGPAVLLLISLAGIWLAVWRGWGRFAAVAPLGLAFVLWSQVARPDLLIAEDAALVGLAGPEGRALSVARGGGFAAENWLAHDGDLAAQAIAARRAGFSGPQHERRFVLGPWRGVHLRGKTARDALQTACLTADLVIIAARVTASPGDCVVIDQTMLAATGALAIHLLPDGGLQITSSRGAARVWHDRPAPMASLPHNLPPPALRLAQGPERCPGISSCGSGQPAAPAP</sequence>
<dbReference type="NCBIfam" id="TIGR00360">
    <property type="entry name" value="ComEC_N-term"/>
    <property type="match status" value="1"/>
</dbReference>